<evidence type="ECO:0000256" key="1">
    <source>
        <dbReference type="SAM" id="MobiDB-lite"/>
    </source>
</evidence>
<feature type="region of interest" description="Disordered" evidence="1">
    <location>
        <begin position="45"/>
        <end position="89"/>
    </location>
</feature>
<evidence type="ECO:0000313" key="3">
    <source>
        <dbReference type="Proteomes" id="UP000299102"/>
    </source>
</evidence>
<name>A0A4C1VFG9_EUMVA</name>
<dbReference type="EMBL" id="BGZK01000318">
    <property type="protein sequence ID" value="GBP36415.1"/>
    <property type="molecule type" value="Genomic_DNA"/>
</dbReference>
<sequence>MFLAVARSRGDRPPAEALACRLHYYVWNAVKSDAAAMQPLVQRPAGFESGQRESAAAPETGNPLSRRRREERRQRRDAMTAEKGARLERPDRTTLLQHWLYAQH</sequence>
<accession>A0A4C1VFG9</accession>
<organism evidence="2 3">
    <name type="scientific">Eumeta variegata</name>
    <name type="common">Bagworm moth</name>
    <name type="synonym">Eumeta japonica</name>
    <dbReference type="NCBI Taxonomy" id="151549"/>
    <lineage>
        <taxon>Eukaryota</taxon>
        <taxon>Metazoa</taxon>
        <taxon>Ecdysozoa</taxon>
        <taxon>Arthropoda</taxon>
        <taxon>Hexapoda</taxon>
        <taxon>Insecta</taxon>
        <taxon>Pterygota</taxon>
        <taxon>Neoptera</taxon>
        <taxon>Endopterygota</taxon>
        <taxon>Lepidoptera</taxon>
        <taxon>Glossata</taxon>
        <taxon>Ditrysia</taxon>
        <taxon>Tineoidea</taxon>
        <taxon>Psychidae</taxon>
        <taxon>Oiketicinae</taxon>
        <taxon>Eumeta</taxon>
    </lineage>
</organism>
<keyword evidence="3" id="KW-1185">Reference proteome</keyword>
<reference evidence="2 3" key="1">
    <citation type="journal article" date="2019" name="Commun. Biol.">
        <title>The bagworm genome reveals a unique fibroin gene that provides high tensile strength.</title>
        <authorList>
            <person name="Kono N."/>
            <person name="Nakamura H."/>
            <person name="Ohtoshi R."/>
            <person name="Tomita M."/>
            <person name="Numata K."/>
            <person name="Arakawa K."/>
        </authorList>
    </citation>
    <scope>NUCLEOTIDE SEQUENCE [LARGE SCALE GENOMIC DNA]</scope>
</reference>
<comment type="caution">
    <text evidence="2">The sequence shown here is derived from an EMBL/GenBank/DDBJ whole genome shotgun (WGS) entry which is preliminary data.</text>
</comment>
<proteinExistence type="predicted"/>
<protein>
    <submittedName>
        <fullName evidence="2">Uncharacterized protein</fullName>
    </submittedName>
</protein>
<evidence type="ECO:0000313" key="2">
    <source>
        <dbReference type="EMBL" id="GBP36415.1"/>
    </source>
</evidence>
<gene>
    <name evidence="2" type="ORF">EVAR_87994_1</name>
</gene>
<dbReference type="Proteomes" id="UP000299102">
    <property type="component" value="Unassembled WGS sequence"/>
</dbReference>
<feature type="compositionally biased region" description="Basic and acidic residues" evidence="1">
    <location>
        <begin position="71"/>
        <end position="89"/>
    </location>
</feature>
<dbReference type="AlphaFoldDB" id="A0A4C1VFG9"/>